<dbReference type="Proteomes" id="UP000494160">
    <property type="component" value="Unassembled WGS sequence"/>
</dbReference>
<name>A0A6F9Y8E7_9LACO</name>
<gene>
    <name evidence="1" type="ORF">SN811_21980</name>
</gene>
<organism evidence="1">
    <name type="scientific">Ligilactobacillus agilis</name>
    <dbReference type="NCBI Taxonomy" id="1601"/>
    <lineage>
        <taxon>Bacteria</taxon>
        <taxon>Bacillati</taxon>
        <taxon>Bacillota</taxon>
        <taxon>Bacilli</taxon>
        <taxon>Lactobacillales</taxon>
        <taxon>Lactobacillaceae</taxon>
        <taxon>Ligilactobacillus</taxon>
    </lineage>
</organism>
<dbReference type="RefSeq" id="WP_172577972.1">
    <property type="nucleotide sequence ID" value="NZ_BLAP01000075.1"/>
</dbReference>
<evidence type="ECO:0000313" key="1">
    <source>
        <dbReference type="EMBL" id="GET13698.1"/>
    </source>
</evidence>
<accession>A0A6F9Y8E7</accession>
<reference evidence="1" key="1">
    <citation type="submission" date="2019-10" db="EMBL/GenBank/DDBJ databases">
        <title>Lactobacillus agilis SN811 Whole Genome Sequencing Project.</title>
        <authorList>
            <person name="Suzuki S."/>
            <person name="Endo A."/>
            <person name="Maeno S."/>
            <person name="Shiwa Y."/>
            <person name="Matsutani M."/>
            <person name="Kajikawa A."/>
        </authorList>
    </citation>
    <scope>NUCLEOTIDE SEQUENCE</scope>
    <source>
        <strain evidence="1">SN811</strain>
    </source>
</reference>
<protein>
    <submittedName>
        <fullName evidence="1">Uncharacterized protein</fullName>
    </submittedName>
</protein>
<comment type="caution">
    <text evidence="1">The sequence shown here is derived from an EMBL/GenBank/DDBJ whole genome shotgun (WGS) entry which is preliminary data.</text>
</comment>
<sequence>MAIKPIIDPIATAGKTLLLVDLKPAYERVKNSNGEFEKTDKITHYNYTVVCLEKKFEKIIVKIEEPRPLFDTENDEIPDETYVKFKNLSFNPYVSNGWIQLSSKADECILVKA</sequence>
<proteinExistence type="predicted"/>
<dbReference type="EMBL" id="BLAP01000075">
    <property type="protein sequence ID" value="GET13698.1"/>
    <property type="molecule type" value="Genomic_DNA"/>
</dbReference>
<dbReference type="AlphaFoldDB" id="A0A6F9Y8E7"/>